<sequence>MAEILASVISYFQQLPWLELIAMLLSLAYVILAAKGSLWCWLAAFVSTALYTVIFYDVLLLMDSALNGYYLLMAVYGYWQWSKNSNNSQDDNAGLTIVSWDLSWHVKSCSGLAILAVGLGYLMANYTSAHLPYLDTFTTVYAVFTTYLVANKVLENWLYWIVIDLVSIYLYIEKGLIPTTVLFVIFVIAACYGYGKWLILYKKSAVKLQPATSS</sequence>
<evidence type="ECO:0000256" key="8">
    <source>
        <dbReference type="ARBA" id="ARBA00022989"/>
    </source>
</evidence>
<proteinExistence type="inferred from homology"/>
<evidence type="ECO:0000313" key="12">
    <source>
        <dbReference type="Proteomes" id="UP000197068"/>
    </source>
</evidence>
<feature type="transmembrane region" description="Helical" evidence="10">
    <location>
        <begin position="102"/>
        <end position="124"/>
    </location>
</feature>
<evidence type="ECO:0000256" key="9">
    <source>
        <dbReference type="ARBA" id="ARBA00023136"/>
    </source>
</evidence>
<evidence type="ECO:0000313" key="11">
    <source>
        <dbReference type="EMBL" id="GAW94929.1"/>
    </source>
</evidence>
<dbReference type="RefSeq" id="WP_057179176.1">
    <property type="nucleotide sequence ID" value="NZ_BDQM01000003.1"/>
</dbReference>
<gene>
    <name evidence="11" type="primary">pnuT</name>
    <name evidence="11" type="ORF">MTCD1_00528</name>
</gene>
<dbReference type="Proteomes" id="UP000197068">
    <property type="component" value="Unassembled WGS sequence"/>
</dbReference>
<comment type="subcellular location">
    <subcellularLocation>
        <location evidence="2">Cell membrane</location>
        <topology evidence="2">Multi-pass membrane protein</topology>
    </subcellularLocation>
</comment>
<dbReference type="EMBL" id="BDQM01000003">
    <property type="protein sequence ID" value="GAW94929.1"/>
    <property type="molecule type" value="Genomic_DNA"/>
</dbReference>
<comment type="caution">
    <text evidence="11">The sequence shown here is derived from an EMBL/GenBank/DDBJ whole genome shotgun (WGS) entry which is preliminary data.</text>
</comment>
<keyword evidence="9 10" id="KW-0472">Membrane</keyword>
<comment type="similarity">
    <text evidence="3">Belongs to the nicotinamide ribonucleoside (NR) uptake permease (TC 4.B.1) family.</text>
</comment>
<evidence type="ECO:0000256" key="5">
    <source>
        <dbReference type="ARBA" id="ARBA00022448"/>
    </source>
</evidence>
<evidence type="ECO:0000256" key="1">
    <source>
        <dbReference type="ARBA" id="ARBA00002672"/>
    </source>
</evidence>
<dbReference type="PANTHER" id="PTHR36122:SF2">
    <property type="entry name" value="NICOTINAMIDE RIBOSIDE TRANSPORTER PNUC"/>
    <property type="match status" value="1"/>
</dbReference>
<evidence type="ECO:0000256" key="4">
    <source>
        <dbReference type="ARBA" id="ARBA00017522"/>
    </source>
</evidence>
<evidence type="ECO:0000256" key="7">
    <source>
        <dbReference type="ARBA" id="ARBA00022692"/>
    </source>
</evidence>
<dbReference type="Pfam" id="PF04973">
    <property type="entry name" value="NMN_transporter"/>
    <property type="match status" value="1"/>
</dbReference>
<evidence type="ECO:0000256" key="6">
    <source>
        <dbReference type="ARBA" id="ARBA00022475"/>
    </source>
</evidence>
<dbReference type="InterPro" id="IPR006419">
    <property type="entry name" value="NMN_transpt_PnuC"/>
</dbReference>
<feature type="transmembrane region" description="Helical" evidence="10">
    <location>
        <begin position="15"/>
        <end position="32"/>
    </location>
</feature>
<protein>
    <recommendedName>
        <fullName evidence="4">Nicotinamide riboside transporter PnuC</fullName>
    </recommendedName>
</protein>
<keyword evidence="5" id="KW-0813">Transport</keyword>
<name>A0ABQ0MRF6_9GAMM</name>
<keyword evidence="6" id="KW-1003">Cell membrane</keyword>
<evidence type="ECO:0000256" key="3">
    <source>
        <dbReference type="ARBA" id="ARBA00006669"/>
    </source>
</evidence>
<evidence type="ECO:0000256" key="10">
    <source>
        <dbReference type="SAM" id="Phobius"/>
    </source>
</evidence>
<keyword evidence="12" id="KW-1185">Reference proteome</keyword>
<comment type="function">
    <text evidence="1">Required for nicotinamide riboside transport across the inner membrane.</text>
</comment>
<organism evidence="11 12">
    <name type="scientific">Colwellia marinimaniae</name>
    <dbReference type="NCBI Taxonomy" id="1513592"/>
    <lineage>
        <taxon>Bacteria</taxon>
        <taxon>Pseudomonadati</taxon>
        <taxon>Pseudomonadota</taxon>
        <taxon>Gammaproteobacteria</taxon>
        <taxon>Alteromonadales</taxon>
        <taxon>Colwelliaceae</taxon>
        <taxon>Colwellia</taxon>
    </lineage>
</organism>
<keyword evidence="7 10" id="KW-0812">Transmembrane</keyword>
<dbReference type="PANTHER" id="PTHR36122">
    <property type="entry name" value="NICOTINAMIDE RIBOSIDE TRANSPORTER PNUC"/>
    <property type="match status" value="1"/>
</dbReference>
<accession>A0ABQ0MRF6</accession>
<evidence type="ECO:0000256" key="2">
    <source>
        <dbReference type="ARBA" id="ARBA00004651"/>
    </source>
</evidence>
<feature type="transmembrane region" description="Helical" evidence="10">
    <location>
        <begin position="178"/>
        <end position="199"/>
    </location>
</feature>
<reference evidence="11 12" key="1">
    <citation type="submission" date="2017-06" db="EMBL/GenBank/DDBJ databases">
        <title>Whole Genome Sequences of Colwellia marinimaniae MTCD1.</title>
        <authorList>
            <person name="Kusumoto H."/>
            <person name="Inoue M."/>
            <person name="Tanikawa K."/>
            <person name="Maeji H."/>
            <person name="Cameron J.H."/>
            <person name="Bartlett D.H."/>
        </authorList>
    </citation>
    <scope>NUCLEOTIDE SEQUENCE [LARGE SCALE GENOMIC DNA]</scope>
    <source>
        <strain evidence="11 12">MTCD1</strain>
    </source>
</reference>
<keyword evidence="8 10" id="KW-1133">Transmembrane helix</keyword>
<dbReference type="NCBIfam" id="TIGR01528">
    <property type="entry name" value="NMN_trans_PnuC"/>
    <property type="match status" value="1"/>
</dbReference>
<feature type="transmembrane region" description="Helical" evidence="10">
    <location>
        <begin position="39"/>
        <end position="59"/>
    </location>
</feature>